<dbReference type="EMBL" id="JAHYIQ010000001">
    <property type="protein sequence ID" value="KAK1137530.1"/>
    <property type="molecule type" value="Genomic_DNA"/>
</dbReference>
<proteinExistence type="predicted"/>
<sequence>GEQKTLGDKTRGTAEEMMKGMDTNNEKPIIHVQNSKNVFPEWDEYRSILCNRNGPRRRGIPALP</sequence>
<evidence type="ECO:0000313" key="1">
    <source>
        <dbReference type="EMBL" id="KAK1137530.1"/>
    </source>
</evidence>
<name>A0AA40GHT3_9HYME</name>
<protein>
    <submittedName>
        <fullName evidence="1">Uncharacterized protein</fullName>
    </submittedName>
</protein>
<reference evidence="1" key="1">
    <citation type="submission" date="2021-10" db="EMBL/GenBank/DDBJ databases">
        <title>Melipona bicolor Genome sequencing and assembly.</title>
        <authorList>
            <person name="Araujo N.S."/>
            <person name="Arias M.C."/>
        </authorList>
    </citation>
    <scope>NUCLEOTIDE SEQUENCE</scope>
    <source>
        <strain evidence="1">USP_2M_L1-L4_2017</strain>
        <tissue evidence="1">Whole body</tissue>
    </source>
</reference>
<accession>A0AA40GHT3</accession>
<gene>
    <name evidence="1" type="ORF">K0M31_002035</name>
</gene>
<feature type="non-terminal residue" evidence="1">
    <location>
        <position position="1"/>
    </location>
</feature>
<organism evidence="1 2">
    <name type="scientific">Melipona bicolor</name>
    <dbReference type="NCBI Taxonomy" id="60889"/>
    <lineage>
        <taxon>Eukaryota</taxon>
        <taxon>Metazoa</taxon>
        <taxon>Ecdysozoa</taxon>
        <taxon>Arthropoda</taxon>
        <taxon>Hexapoda</taxon>
        <taxon>Insecta</taxon>
        <taxon>Pterygota</taxon>
        <taxon>Neoptera</taxon>
        <taxon>Endopterygota</taxon>
        <taxon>Hymenoptera</taxon>
        <taxon>Apocrita</taxon>
        <taxon>Aculeata</taxon>
        <taxon>Apoidea</taxon>
        <taxon>Anthophila</taxon>
        <taxon>Apidae</taxon>
        <taxon>Melipona</taxon>
    </lineage>
</organism>
<evidence type="ECO:0000313" key="2">
    <source>
        <dbReference type="Proteomes" id="UP001177670"/>
    </source>
</evidence>
<keyword evidence="2" id="KW-1185">Reference proteome</keyword>
<dbReference type="Proteomes" id="UP001177670">
    <property type="component" value="Unassembled WGS sequence"/>
</dbReference>
<dbReference type="AlphaFoldDB" id="A0AA40GHT3"/>
<comment type="caution">
    <text evidence="1">The sequence shown here is derived from an EMBL/GenBank/DDBJ whole genome shotgun (WGS) entry which is preliminary data.</text>
</comment>